<feature type="binding site" evidence="5">
    <location>
        <begin position="73"/>
        <end position="75"/>
    </location>
    <ligand>
        <name>AMP</name>
        <dbReference type="ChEBI" id="CHEBI:456215"/>
    </ligand>
</feature>
<dbReference type="EMBL" id="LS991949">
    <property type="protein sequence ID" value="SYV89839.1"/>
    <property type="molecule type" value="Genomic_DNA"/>
</dbReference>
<evidence type="ECO:0000259" key="8">
    <source>
        <dbReference type="Pfam" id="PF05191"/>
    </source>
</evidence>
<evidence type="ECO:0000256" key="3">
    <source>
        <dbReference type="ARBA" id="ARBA00022741"/>
    </source>
</evidence>
<evidence type="ECO:0000256" key="6">
    <source>
        <dbReference type="RuleBase" id="RU003330"/>
    </source>
</evidence>
<dbReference type="InterPro" id="IPR006259">
    <property type="entry name" value="Adenyl_kin_sub"/>
</dbReference>
<feature type="binding site" evidence="5">
    <location>
        <position position="169"/>
    </location>
    <ligand>
        <name>Zn(2+)</name>
        <dbReference type="ChEBI" id="CHEBI:29105"/>
        <note>structural</note>
    </ligand>
</feature>
<organism evidence="9 11">
    <name type="scientific">Metamycoplasma alkalescens</name>
    <dbReference type="NCBI Taxonomy" id="45363"/>
    <lineage>
        <taxon>Bacteria</taxon>
        <taxon>Bacillati</taxon>
        <taxon>Mycoplasmatota</taxon>
        <taxon>Mycoplasmoidales</taxon>
        <taxon>Metamycoplasmataceae</taxon>
        <taxon>Metamycoplasma</taxon>
    </lineage>
</organism>
<dbReference type="Proteomes" id="UP000247715">
    <property type="component" value="Unassembled WGS sequence"/>
</dbReference>
<feature type="domain" description="Adenylate kinase active site lid" evidence="8">
    <location>
        <begin position="143"/>
        <end position="178"/>
    </location>
</feature>
<feature type="binding site" evidence="5">
    <location>
        <position position="166"/>
    </location>
    <ligand>
        <name>Zn(2+)</name>
        <dbReference type="ChEBI" id="CHEBI:29105"/>
        <note>structural</note>
    </ligand>
</feature>
<keyword evidence="5" id="KW-0862">Zinc</keyword>
<keyword evidence="5" id="KW-0479">Metal-binding</keyword>
<proteinExistence type="inferred from homology"/>
<evidence type="ECO:0000256" key="5">
    <source>
        <dbReference type="HAMAP-Rule" id="MF_00235"/>
    </source>
</evidence>
<feature type="binding site" evidence="5">
    <location>
        <begin position="102"/>
        <end position="105"/>
    </location>
    <ligand>
        <name>AMP</name>
        <dbReference type="ChEBI" id="CHEBI:456215"/>
    </ligand>
</feature>
<feature type="binding site" evidence="5">
    <location>
        <position position="149"/>
    </location>
    <ligand>
        <name>Zn(2+)</name>
        <dbReference type="ChEBI" id="CHEBI:29105"/>
        <note>structural</note>
    </ligand>
</feature>
<keyword evidence="2 5" id="KW-0545">Nucleotide biosynthesis</keyword>
<gene>
    <name evidence="5 10" type="primary">adk</name>
    <name evidence="9" type="ORF">BCF88_10610</name>
    <name evidence="10" type="ORF">NCTC10135_00341</name>
</gene>
<dbReference type="STRING" id="1188234.MALK_1710"/>
<feature type="binding site" evidence="5">
    <location>
        <position position="187"/>
    </location>
    <ligand>
        <name>AMP</name>
        <dbReference type="ChEBI" id="CHEBI:456215"/>
    </ligand>
</feature>
<accession>A0A318U9A0</accession>
<feature type="binding site" evidence="5">
    <location>
        <begin position="26"/>
        <end position="31"/>
    </location>
    <ligand>
        <name>ATP</name>
        <dbReference type="ChEBI" id="CHEBI:30616"/>
    </ligand>
</feature>
<comment type="subcellular location">
    <subcellularLocation>
        <location evidence="5 7">Cytoplasm</location>
    </subcellularLocation>
</comment>
<keyword evidence="5" id="KW-0963">Cytoplasm</keyword>
<feature type="binding site" evidence="5">
    <location>
        <position position="146"/>
    </location>
    <ligand>
        <name>Zn(2+)</name>
        <dbReference type="ChEBI" id="CHEBI:29105"/>
        <note>structural</note>
    </ligand>
</feature>
<keyword evidence="5 7" id="KW-0067">ATP-binding</keyword>
<keyword evidence="1 5" id="KW-0808">Transferase</keyword>
<feature type="binding site" evidence="5">
    <location>
        <position position="47"/>
    </location>
    <ligand>
        <name>AMP</name>
        <dbReference type="ChEBI" id="CHEBI:456215"/>
    </ligand>
</feature>
<dbReference type="NCBIfam" id="NF001381">
    <property type="entry name" value="PRK00279.1-3"/>
    <property type="match status" value="1"/>
</dbReference>
<dbReference type="RefSeq" id="WP_110858298.1">
    <property type="nucleotide sequence ID" value="NZ_CP190015.1"/>
</dbReference>
<dbReference type="EC" id="2.7.4.3" evidence="5 7"/>
<dbReference type="Pfam" id="PF05191">
    <property type="entry name" value="ADK_lid"/>
    <property type="match status" value="1"/>
</dbReference>
<dbReference type="HAMAP" id="MF_00235">
    <property type="entry name" value="Adenylate_kinase_Adk"/>
    <property type="match status" value="1"/>
</dbReference>
<dbReference type="GO" id="GO:0005524">
    <property type="term" value="F:ATP binding"/>
    <property type="evidence" value="ECO:0007669"/>
    <property type="project" value="UniProtKB-UniRule"/>
</dbReference>
<dbReference type="NCBIfam" id="TIGR01351">
    <property type="entry name" value="adk"/>
    <property type="match status" value="1"/>
</dbReference>
<dbReference type="InterPro" id="IPR033690">
    <property type="entry name" value="Adenylat_kinase_CS"/>
</dbReference>
<evidence type="ECO:0000256" key="7">
    <source>
        <dbReference type="RuleBase" id="RU003331"/>
    </source>
</evidence>
<dbReference type="PANTHER" id="PTHR23359">
    <property type="entry name" value="NUCLEOTIDE KINASE"/>
    <property type="match status" value="1"/>
</dbReference>
<dbReference type="Pfam" id="PF00406">
    <property type="entry name" value="ADK"/>
    <property type="match status" value="1"/>
</dbReference>
<protein>
    <recommendedName>
        <fullName evidence="5 7">Adenylate kinase</fullName>
        <shortName evidence="5">AK</shortName>
        <ecNumber evidence="5 7">2.7.4.3</ecNumber>
    </recommendedName>
    <alternativeName>
        <fullName evidence="5">ATP-AMP transphosphorylase</fullName>
    </alternativeName>
    <alternativeName>
        <fullName evidence="5">ATP:AMP phosphotransferase</fullName>
    </alternativeName>
    <alternativeName>
        <fullName evidence="5">Adenylate monophosphate kinase</fullName>
    </alternativeName>
</protein>
<evidence type="ECO:0000313" key="11">
    <source>
        <dbReference type="Proteomes" id="UP000247715"/>
    </source>
</evidence>
<dbReference type="Proteomes" id="UP000259864">
    <property type="component" value="Chromosome 1"/>
</dbReference>
<comment type="similarity">
    <text evidence="5 6">Belongs to the adenylate kinase family.</text>
</comment>
<dbReference type="EMBL" id="QKLP01000006">
    <property type="protein sequence ID" value="PYF43033.1"/>
    <property type="molecule type" value="Genomic_DNA"/>
</dbReference>
<comment type="pathway">
    <text evidence="5">Purine metabolism; AMP biosynthesis via salvage pathway; AMP from ADP: step 1/1.</text>
</comment>
<comment type="subunit">
    <text evidence="5 7">Monomer.</text>
</comment>
<reference evidence="9 11" key="1">
    <citation type="submission" date="2018-06" db="EMBL/GenBank/DDBJ databases">
        <title>Genomic Encyclopedia of Archaeal and Bacterial Type Strains, Phase II (KMG-II): from individual species to whole genera.</title>
        <authorList>
            <person name="Goeker M."/>
        </authorList>
    </citation>
    <scope>NUCLEOTIDE SEQUENCE [LARGE SCALE GENOMIC DNA]</scope>
    <source>
        <strain evidence="9 11">ATCC 29103</strain>
    </source>
</reference>
<keyword evidence="3 5" id="KW-0547">Nucleotide-binding</keyword>
<dbReference type="InterPro" id="IPR000850">
    <property type="entry name" value="Adenylat/UMP-CMP_kin"/>
</dbReference>
<feature type="binding site" evidence="5">
    <location>
        <position position="176"/>
    </location>
    <ligand>
        <name>AMP</name>
        <dbReference type="ChEBI" id="CHEBI:456215"/>
    </ligand>
</feature>
<feature type="region of interest" description="LID" evidence="5">
    <location>
        <begin position="142"/>
        <end position="179"/>
    </location>
</feature>
<comment type="domain">
    <text evidence="5">Consists of three domains, a large central CORE domain and two small peripheral domains, NMPbind and LID, which undergo movements during catalysis. The LID domain closes over the site of phosphoryl transfer upon ATP binding. Assembling and dissambling the active center during each catalytic cycle provides an effective means to prevent ATP hydrolysis. Some bacteria have evolved a zinc-coordinating structure that stabilizes the LID domain.</text>
</comment>
<reference evidence="10" key="2">
    <citation type="submission" date="2018-06" db="EMBL/GenBank/DDBJ databases">
        <authorList>
            <consortium name="Pathogen Informatics"/>
            <person name="Doyle S."/>
        </authorList>
    </citation>
    <scope>NUCLEOTIDE SEQUENCE</scope>
    <source>
        <strain evidence="10">NCTC10135</strain>
    </source>
</reference>
<reference evidence="12" key="3">
    <citation type="submission" date="2018-06" db="EMBL/GenBank/DDBJ databases">
        <authorList>
            <consortium name="Pathogen Informatics"/>
        </authorList>
    </citation>
    <scope>NUCLEOTIDE SEQUENCE [LARGE SCALE GENOMIC DNA]</scope>
    <source>
        <strain evidence="12">NCTC10135</strain>
    </source>
</reference>
<feature type="binding site" evidence="5">
    <location>
        <position position="215"/>
    </location>
    <ligand>
        <name>ATP</name>
        <dbReference type="ChEBI" id="CHEBI:30616"/>
    </ligand>
</feature>
<dbReference type="InterPro" id="IPR007862">
    <property type="entry name" value="Adenylate_kinase_lid-dom"/>
</dbReference>
<evidence type="ECO:0000256" key="2">
    <source>
        <dbReference type="ARBA" id="ARBA00022727"/>
    </source>
</evidence>
<feature type="region of interest" description="NMP" evidence="5">
    <location>
        <begin position="46"/>
        <end position="75"/>
    </location>
</feature>
<evidence type="ECO:0000313" key="10">
    <source>
        <dbReference type="EMBL" id="SYV89839.1"/>
    </source>
</evidence>
<dbReference type="GO" id="GO:0008270">
    <property type="term" value="F:zinc ion binding"/>
    <property type="evidence" value="ECO:0007669"/>
    <property type="project" value="UniProtKB-UniRule"/>
</dbReference>
<feature type="binding site" evidence="5">
    <location>
        <position position="52"/>
    </location>
    <ligand>
        <name>AMP</name>
        <dbReference type="ChEBI" id="CHEBI:456215"/>
    </ligand>
</feature>
<dbReference type="GO" id="GO:0044209">
    <property type="term" value="P:AMP salvage"/>
    <property type="evidence" value="ECO:0007669"/>
    <property type="project" value="UniProtKB-UniRule"/>
</dbReference>
<dbReference type="UniPathway" id="UPA00588">
    <property type="reaction ID" value="UER00649"/>
</dbReference>
<dbReference type="Gene3D" id="3.40.50.300">
    <property type="entry name" value="P-loop containing nucleotide triphosphate hydrolases"/>
    <property type="match status" value="1"/>
</dbReference>
<dbReference type="GO" id="GO:0005737">
    <property type="term" value="C:cytoplasm"/>
    <property type="evidence" value="ECO:0007669"/>
    <property type="project" value="UniProtKB-SubCell"/>
</dbReference>
<dbReference type="PRINTS" id="PR00094">
    <property type="entry name" value="ADENYLTKNASE"/>
</dbReference>
<feature type="binding site" evidence="5">
    <location>
        <position position="143"/>
    </location>
    <ligand>
        <name>ATP</name>
        <dbReference type="ChEBI" id="CHEBI:30616"/>
    </ligand>
</feature>
<dbReference type="CDD" id="cd01428">
    <property type="entry name" value="ADK"/>
    <property type="match status" value="1"/>
</dbReference>
<evidence type="ECO:0000313" key="9">
    <source>
        <dbReference type="EMBL" id="PYF43033.1"/>
    </source>
</evidence>
<sequence>MIKTCCQCENQGNSIKPNLIFIGPPGAGKGSLSKLMVEEFGYHQLSTGDMFRQEINNQTELGLKIKNILDSGKYVDDSITNALVKKRLIELVKNKIPFILDGFPRTIDQAKFLEELENQGIYIGKVILLKISNKQIIDRLSKRRICPNCKTIYHLEVFPPLDNKFCKKCHTKVIKRVDDEEEVILKRLEMYYAQTECLIDFYQQKNIVLEINSHQELKEVFFDVKKVLGW</sequence>
<evidence type="ECO:0000313" key="12">
    <source>
        <dbReference type="Proteomes" id="UP000259864"/>
    </source>
</evidence>
<dbReference type="InterPro" id="IPR027417">
    <property type="entry name" value="P-loop_NTPase"/>
</dbReference>
<keyword evidence="4 5" id="KW-0418">Kinase</keyword>
<comment type="catalytic activity">
    <reaction evidence="5 7">
        <text>AMP + ATP = 2 ADP</text>
        <dbReference type="Rhea" id="RHEA:12973"/>
        <dbReference type="ChEBI" id="CHEBI:30616"/>
        <dbReference type="ChEBI" id="CHEBI:456215"/>
        <dbReference type="ChEBI" id="CHEBI:456216"/>
        <dbReference type="EC" id="2.7.4.3"/>
    </reaction>
</comment>
<comment type="function">
    <text evidence="5">Catalyzes the reversible transfer of the terminal phosphate group between ATP and AMP. Plays an important role in cellular energy homeostasis and in adenine nucleotide metabolism.</text>
</comment>
<evidence type="ECO:0000256" key="4">
    <source>
        <dbReference type="ARBA" id="ARBA00022777"/>
    </source>
</evidence>
<feature type="binding site" evidence="5">
    <location>
        <position position="109"/>
    </location>
    <ligand>
        <name>AMP</name>
        <dbReference type="ChEBI" id="CHEBI:456215"/>
    </ligand>
</feature>
<dbReference type="PROSITE" id="PS00113">
    <property type="entry name" value="ADENYLATE_KINASE"/>
    <property type="match status" value="1"/>
</dbReference>
<dbReference type="GO" id="GO:0004017">
    <property type="term" value="F:AMP kinase activity"/>
    <property type="evidence" value="ECO:0007669"/>
    <property type="project" value="UniProtKB-UniRule"/>
</dbReference>
<evidence type="ECO:0000256" key="1">
    <source>
        <dbReference type="ARBA" id="ARBA00022679"/>
    </source>
</evidence>
<dbReference type="AlphaFoldDB" id="A0A318U9A0"/>
<dbReference type="SUPFAM" id="SSF52540">
    <property type="entry name" value="P-loop containing nucleoside triphosphate hydrolases"/>
    <property type="match status" value="1"/>
</dbReference>
<name>A0A318U9A0_9BACT</name>
<dbReference type="KEGG" id="mala:NCTC10135_00341"/>
<feature type="binding site" evidence="5">
    <location>
        <begin position="152"/>
        <end position="153"/>
    </location>
    <ligand>
        <name>ATP</name>
        <dbReference type="ChEBI" id="CHEBI:30616"/>
    </ligand>
</feature>